<evidence type="ECO:0000313" key="3">
    <source>
        <dbReference type="Proteomes" id="UP001275084"/>
    </source>
</evidence>
<proteinExistence type="predicted"/>
<gene>
    <name evidence="2" type="ORF">B0T25DRAFT_603505</name>
</gene>
<evidence type="ECO:0000313" key="2">
    <source>
        <dbReference type="EMBL" id="KAK3356857.1"/>
    </source>
</evidence>
<sequence>MTTALALQLAGLPLPDHGGARSQHGTGLSFYLTSTGSRCSTDDTTATQEGKKSGGKVVEAKAVVASTKLNAKRRLPPVPERIRIHSKSILKILENISGETLLASGGPILMAQPYKFLIYHEKQIRLKFNELKDKFGGEDTASGSAASEQAAIDPQAQDGDANGKPGDEVMDQSRRQAYRVVGVTSVGHKVISPWHNYYDNRLFYIPRFDGERAIKSLEAYPLWYAEGGEVAKKTLTERGRLFLDVAGIKHMHYNGLTLDACDEVDLHLIHPRRRRLSAMYESFLKKAALLALNQVAIWSSAWYRVTSSSLRLATDFRTSSAKPEFLV</sequence>
<dbReference type="PANTHER" id="PTHR46411:SF2">
    <property type="entry name" value="AAA+ ATPASE DOMAIN-CONTAINING PROTEIN"/>
    <property type="match status" value="1"/>
</dbReference>
<evidence type="ECO:0000256" key="1">
    <source>
        <dbReference type="SAM" id="MobiDB-lite"/>
    </source>
</evidence>
<comment type="caution">
    <text evidence="2">The sequence shown here is derived from an EMBL/GenBank/DDBJ whole genome shotgun (WGS) entry which is preliminary data.</text>
</comment>
<name>A0AAJ0HL26_9PEZI</name>
<feature type="region of interest" description="Disordered" evidence="1">
    <location>
        <begin position="138"/>
        <end position="169"/>
    </location>
</feature>
<organism evidence="2 3">
    <name type="scientific">Lasiosphaeria hispida</name>
    <dbReference type="NCBI Taxonomy" id="260671"/>
    <lineage>
        <taxon>Eukaryota</taxon>
        <taxon>Fungi</taxon>
        <taxon>Dikarya</taxon>
        <taxon>Ascomycota</taxon>
        <taxon>Pezizomycotina</taxon>
        <taxon>Sordariomycetes</taxon>
        <taxon>Sordariomycetidae</taxon>
        <taxon>Sordariales</taxon>
        <taxon>Lasiosphaeriaceae</taxon>
        <taxon>Lasiosphaeria</taxon>
    </lineage>
</organism>
<reference evidence="2" key="1">
    <citation type="journal article" date="2023" name="Mol. Phylogenet. Evol.">
        <title>Genome-scale phylogeny and comparative genomics of the fungal order Sordariales.</title>
        <authorList>
            <person name="Hensen N."/>
            <person name="Bonometti L."/>
            <person name="Westerberg I."/>
            <person name="Brannstrom I.O."/>
            <person name="Guillou S."/>
            <person name="Cros-Aarteil S."/>
            <person name="Calhoun S."/>
            <person name="Haridas S."/>
            <person name="Kuo A."/>
            <person name="Mondo S."/>
            <person name="Pangilinan J."/>
            <person name="Riley R."/>
            <person name="LaButti K."/>
            <person name="Andreopoulos B."/>
            <person name="Lipzen A."/>
            <person name="Chen C."/>
            <person name="Yan M."/>
            <person name="Daum C."/>
            <person name="Ng V."/>
            <person name="Clum A."/>
            <person name="Steindorff A."/>
            <person name="Ohm R.A."/>
            <person name="Martin F."/>
            <person name="Silar P."/>
            <person name="Natvig D.O."/>
            <person name="Lalanne C."/>
            <person name="Gautier V."/>
            <person name="Ament-Velasquez S.L."/>
            <person name="Kruys A."/>
            <person name="Hutchinson M.I."/>
            <person name="Powell A.J."/>
            <person name="Barry K."/>
            <person name="Miller A.N."/>
            <person name="Grigoriev I.V."/>
            <person name="Debuchy R."/>
            <person name="Gladieux P."/>
            <person name="Hiltunen Thoren M."/>
            <person name="Johannesson H."/>
        </authorList>
    </citation>
    <scope>NUCLEOTIDE SEQUENCE</scope>
    <source>
        <strain evidence="2">CBS 955.72</strain>
    </source>
</reference>
<protein>
    <submittedName>
        <fullName evidence="2">Uncharacterized protein</fullName>
    </submittedName>
</protein>
<accession>A0AAJ0HL26</accession>
<dbReference type="AlphaFoldDB" id="A0AAJ0HL26"/>
<reference evidence="2" key="2">
    <citation type="submission" date="2023-06" db="EMBL/GenBank/DDBJ databases">
        <authorList>
            <consortium name="Lawrence Berkeley National Laboratory"/>
            <person name="Haridas S."/>
            <person name="Hensen N."/>
            <person name="Bonometti L."/>
            <person name="Westerberg I."/>
            <person name="Brannstrom I.O."/>
            <person name="Guillou S."/>
            <person name="Cros-Aarteil S."/>
            <person name="Calhoun S."/>
            <person name="Kuo A."/>
            <person name="Mondo S."/>
            <person name="Pangilinan J."/>
            <person name="Riley R."/>
            <person name="Labutti K."/>
            <person name="Andreopoulos B."/>
            <person name="Lipzen A."/>
            <person name="Chen C."/>
            <person name="Yanf M."/>
            <person name="Daum C."/>
            <person name="Ng V."/>
            <person name="Clum A."/>
            <person name="Steindorff A."/>
            <person name="Ohm R."/>
            <person name="Martin F."/>
            <person name="Silar P."/>
            <person name="Natvig D."/>
            <person name="Lalanne C."/>
            <person name="Gautier V."/>
            <person name="Ament-Velasquez S.L."/>
            <person name="Kruys A."/>
            <person name="Hutchinson M.I."/>
            <person name="Powell A.J."/>
            <person name="Barry K."/>
            <person name="Miller A.N."/>
            <person name="Grigoriev I.V."/>
            <person name="Debuchy R."/>
            <person name="Gladieux P."/>
            <person name="Thoren M.H."/>
            <person name="Johannesson H."/>
        </authorList>
    </citation>
    <scope>NUCLEOTIDE SEQUENCE</scope>
    <source>
        <strain evidence="2">CBS 955.72</strain>
    </source>
</reference>
<dbReference type="EMBL" id="JAUIQD010000003">
    <property type="protein sequence ID" value="KAK3356857.1"/>
    <property type="molecule type" value="Genomic_DNA"/>
</dbReference>
<keyword evidence="3" id="KW-1185">Reference proteome</keyword>
<dbReference type="Proteomes" id="UP001275084">
    <property type="component" value="Unassembled WGS sequence"/>
</dbReference>
<dbReference type="PANTHER" id="PTHR46411">
    <property type="entry name" value="FAMILY ATPASE, PUTATIVE-RELATED"/>
    <property type="match status" value="1"/>
</dbReference>